<organism evidence="7 8">
    <name type="scientific">Sarcoptes scabiei</name>
    <name type="common">Itch mite</name>
    <name type="synonym">Acarus scabiei</name>
    <dbReference type="NCBI Taxonomy" id="52283"/>
    <lineage>
        <taxon>Eukaryota</taxon>
        <taxon>Metazoa</taxon>
        <taxon>Ecdysozoa</taxon>
        <taxon>Arthropoda</taxon>
        <taxon>Chelicerata</taxon>
        <taxon>Arachnida</taxon>
        <taxon>Acari</taxon>
        <taxon>Acariformes</taxon>
        <taxon>Sarcoptiformes</taxon>
        <taxon>Astigmata</taxon>
        <taxon>Psoroptidia</taxon>
        <taxon>Sarcoptoidea</taxon>
        <taxon>Sarcoptidae</taxon>
        <taxon>Sarcoptinae</taxon>
        <taxon>Sarcoptes</taxon>
    </lineage>
</organism>
<keyword evidence="4" id="KW-0007">Acetylation</keyword>
<feature type="compositionally biased region" description="Basic residues" evidence="6">
    <location>
        <begin position="216"/>
        <end position="225"/>
    </location>
</feature>
<feature type="non-terminal residue" evidence="7">
    <location>
        <position position="856"/>
    </location>
</feature>
<feature type="compositionally biased region" description="Acidic residues" evidence="6">
    <location>
        <begin position="800"/>
        <end position="811"/>
    </location>
</feature>
<comment type="similarity">
    <text evidence="1">Belongs to the MYST (SAS/MOZ) family.</text>
</comment>
<dbReference type="AlphaFoldDB" id="A0A132A5J7"/>
<feature type="compositionally biased region" description="Polar residues" evidence="6">
    <location>
        <begin position="812"/>
        <end position="836"/>
    </location>
</feature>
<dbReference type="InterPro" id="IPR036388">
    <property type="entry name" value="WH-like_DNA-bd_sf"/>
</dbReference>
<feature type="region of interest" description="Disordered" evidence="6">
    <location>
        <begin position="774"/>
        <end position="843"/>
    </location>
</feature>
<accession>A0A132A5J7</accession>
<gene>
    <name evidence="7" type="ORF">QR98_0043670</name>
</gene>
<dbReference type="InterPro" id="IPR016181">
    <property type="entry name" value="Acyl_CoA_acyltransferase"/>
</dbReference>
<feature type="compositionally biased region" description="Basic residues" evidence="6">
    <location>
        <begin position="285"/>
        <end position="296"/>
    </location>
</feature>
<dbReference type="GO" id="GO:0010484">
    <property type="term" value="F:histone H3 acetyltransferase activity"/>
    <property type="evidence" value="ECO:0007669"/>
    <property type="project" value="TreeGrafter"/>
</dbReference>
<feature type="compositionally biased region" description="Basic and acidic residues" evidence="6">
    <location>
        <begin position="778"/>
        <end position="788"/>
    </location>
</feature>
<name>A0A132A5J7_SARSC</name>
<evidence type="ECO:0000256" key="5">
    <source>
        <dbReference type="PIRSR" id="PIRSR602717-51"/>
    </source>
</evidence>
<proteinExistence type="inferred from homology"/>
<dbReference type="GO" id="GO:0070776">
    <property type="term" value="C:MOZ/MORF histone acetyltransferase complex"/>
    <property type="evidence" value="ECO:0007669"/>
    <property type="project" value="TreeGrafter"/>
</dbReference>
<dbReference type="InterPro" id="IPR002717">
    <property type="entry name" value="HAT_MYST-type"/>
</dbReference>
<evidence type="ECO:0000313" key="8">
    <source>
        <dbReference type="Proteomes" id="UP000616769"/>
    </source>
</evidence>
<evidence type="ECO:0000256" key="1">
    <source>
        <dbReference type="ARBA" id="ARBA00010107"/>
    </source>
</evidence>
<dbReference type="GO" id="GO:0003712">
    <property type="term" value="F:transcription coregulator activity"/>
    <property type="evidence" value="ECO:0007669"/>
    <property type="project" value="TreeGrafter"/>
</dbReference>
<feature type="active site" description="Proton donor/acceptor" evidence="5">
    <location>
        <position position="606"/>
    </location>
</feature>
<dbReference type="EC" id="2.3.1.48" evidence="2"/>
<feature type="compositionally biased region" description="Basic and acidic residues" evidence="6">
    <location>
        <begin position="203"/>
        <end position="215"/>
    </location>
</feature>
<feature type="region of interest" description="Disordered" evidence="6">
    <location>
        <begin position="254"/>
        <end position="296"/>
    </location>
</feature>
<dbReference type="OrthoDB" id="6513965at2759"/>
<reference evidence="7 8" key="1">
    <citation type="journal article" date="2015" name="Parasit. Vectors">
        <title>Draft genome of the scabies mite.</title>
        <authorList>
            <person name="Rider S.D.Jr."/>
            <person name="Morgan M.S."/>
            <person name="Arlian L.G."/>
        </authorList>
    </citation>
    <scope>NUCLEOTIDE SEQUENCE [LARGE SCALE GENOMIC DNA]</scope>
    <source>
        <strain evidence="7">Arlian Lab</strain>
    </source>
</reference>
<dbReference type="InterPro" id="IPR040706">
    <property type="entry name" value="Zf-MYST"/>
</dbReference>
<evidence type="ECO:0000256" key="4">
    <source>
        <dbReference type="ARBA" id="ARBA00022990"/>
    </source>
</evidence>
<dbReference type="GO" id="GO:0006357">
    <property type="term" value="P:regulation of transcription by RNA polymerase II"/>
    <property type="evidence" value="ECO:0007669"/>
    <property type="project" value="TreeGrafter"/>
</dbReference>
<dbReference type="PANTHER" id="PTHR10615">
    <property type="entry name" value="HISTONE ACETYLTRANSFERASE"/>
    <property type="match status" value="1"/>
</dbReference>
<dbReference type="FunFam" id="3.30.60.60:FF:000001">
    <property type="entry name" value="Histone acetyltransferase"/>
    <property type="match status" value="1"/>
</dbReference>
<keyword evidence="3" id="KW-0808">Transferase</keyword>
<evidence type="ECO:0000256" key="3">
    <source>
        <dbReference type="ARBA" id="ARBA00022679"/>
    </source>
</evidence>
<dbReference type="GO" id="GO:0003682">
    <property type="term" value="F:chromatin binding"/>
    <property type="evidence" value="ECO:0007669"/>
    <property type="project" value="TreeGrafter"/>
</dbReference>
<evidence type="ECO:0000256" key="2">
    <source>
        <dbReference type="ARBA" id="ARBA00013184"/>
    </source>
</evidence>
<feature type="compositionally biased region" description="Polar residues" evidence="6">
    <location>
        <begin position="337"/>
        <end position="354"/>
    </location>
</feature>
<dbReference type="SUPFAM" id="SSF55729">
    <property type="entry name" value="Acyl-CoA N-acyltransferases (Nat)"/>
    <property type="match status" value="1"/>
</dbReference>
<dbReference type="Gene3D" id="3.40.630.30">
    <property type="match status" value="1"/>
</dbReference>
<dbReference type="PANTHER" id="PTHR10615:SF217">
    <property type="entry name" value="HISTONE ACETYLTRANSFERASE"/>
    <property type="match status" value="1"/>
</dbReference>
<dbReference type="Pfam" id="PF17772">
    <property type="entry name" value="zf-MYST"/>
    <property type="match status" value="1"/>
</dbReference>
<dbReference type="Proteomes" id="UP000616769">
    <property type="component" value="Unassembled WGS sequence"/>
</dbReference>
<dbReference type="InterPro" id="IPR050603">
    <property type="entry name" value="MYST_HAT"/>
</dbReference>
<dbReference type="Pfam" id="PF01853">
    <property type="entry name" value="MOZ_SAS"/>
    <property type="match status" value="1"/>
</dbReference>
<dbReference type="Gene3D" id="3.30.60.60">
    <property type="entry name" value="N-acetyl transferase-like"/>
    <property type="match status" value="1"/>
</dbReference>
<dbReference type="GO" id="GO:0005634">
    <property type="term" value="C:nucleus"/>
    <property type="evidence" value="ECO:0007669"/>
    <property type="project" value="TreeGrafter"/>
</dbReference>
<feature type="region of interest" description="Disordered" evidence="6">
    <location>
        <begin position="332"/>
        <end position="365"/>
    </location>
</feature>
<dbReference type="PROSITE" id="PS51726">
    <property type="entry name" value="MYST_HAT"/>
    <property type="match status" value="1"/>
</dbReference>
<feature type="region of interest" description="Disordered" evidence="6">
    <location>
        <begin position="195"/>
        <end position="239"/>
    </location>
</feature>
<protein>
    <recommendedName>
        <fullName evidence="2">histone acetyltransferase</fullName>
        <ecNumber evidence="2">2.3.1.48</ecNumber>
    </recommendedName>
</protein>
<dbReference type="VEuPathDB" id="VectorBase:SSCA006061"/>
<sequence>FLSKYTCDDCDKLSRKYSSRSRSDDTHQTNCSPISNGSARIFISNKSDHNLSNGEKYNKSLISENKSYKHHFNNFVKTNDSLDENSNDSDIKKDLSRKFLGRRGRRKGSFHLKRDLVSYKDLLNHQNSKHFCLNYCLIHPESSTKISPTKKFEKNHCQTKKISYDADNEEDDDDECVTYHLPNGNHLESVAAKTKKKLKTKKKSVENADNESIKLEKKKKKRKPSIKVVTDESENSNDELQKMRKLNKQTLITEFLVKTNKRNRTERTDSPSKSDRSSKTPTPKKGNKRTSKVKIKSRKILKKEFDDCVESPIKSKSLDPISSITKSRRNFKRTKNFDSPNDLNHSTPILNNLESKSKSKNYRSLSPPLPLDASLEITKDDNELFKKVQQITEQKLSSIILTPLKTQSPSAKNDGDHIALRCPAAIEMGNYEIETWYSSMYPQEYARLQKLFICEFCFKYMKSSDMLQRHLKKCTIKRPPGDEIYRSKQIIPNFHIKTPIYLSVYEVAGATAKWYCQNLCLVGKLFIDHKTLLFDVEHFLFYILTIDDIHGSHFVGYFSKEKFSSKRYNVSCIVTLPQYQRCGFGRLLIDFSYLLSKKEEIIGTPEKPLSDLGRLSYLSYWRYKIYQYVNDLLQNVEKDNDSTATKRIANLSVKTISDAIGINIHDISSTLQWCNAFKKIKDEWTLEFNTEEIEKCLNKPRIKLVEENLIWAPLVSNDRQIYEDDGVYNVLFYDDASVQNDLNFIRGIQMSSSKLKKKRRRRWNKAYNQSFKKKKLPSKNDEKTKPISDDEDSQLVSTYENEDDTEEDQLSDENSSMADDIQLTNGDSINQESTRNCKIPSIQEKNDFSLFNSSLK</sequence>
<evidence type="ECO:0000256" key="6">
    <source>
        <dbReference type="SAM" id="MobiDB-lite"/>
    </source>
</evidence>
<dbReference type="Gene3D" id="1.10.10.10">
    <property type="entry name" value="Winged helix-like DNA-binding domain superfamily/Winged helix DNA-binding domain"/>
    <property type="match status" value="1"/>
</dbReference>
<feature type="compositionally biased region" description="Basic and acidic residues" evidence="6">
    <location>
        <begin position="263"/>
        <end position="278"/>
    </location>
</feature>
<dbReference type="EMBL" id="JXLN01010534">
    <property type="protein sequence ID" value="KPM05895.1"/>
    <property type="molecule type" value="Genomic_DNA"/>
</dbReference>
<comment type="caution">
    <text evidence="7">The sequence shown here is derived from an EMBL/GenBank/DDBJ whole genome shotgun (WGS) entry which is preliminary data.</text>
</comment>
<evidence type="ECO:0000313" key="7">
    <source>
        <dbReference type="EMBL" id="KPM05895.1"/>
    </source>
</evidence>